<gene>
    <name evidence="2" type="ORF">GCM10010964_34450</name>
</gene>
<name>A0A8J2ZE76_9PROT</name>
<proteinExistence type="predicted"/>
<dbReference type="AlphaFoldDB" id="A0A8J2ZE76"/>
<evidence type="ECO:0000313" key="3">
    <source>
        <dbReference type="Proteomes" id="UP000597507"/>
    </source>
</evidence>
<accession>A0A8J2ZE76</accession>
<dbReference type="InterPro" id="IPR029069">
    <property type="entry name" value="HotDog_dom_sf"/>
</dbReference>
<protein>
    <recommendedName>
        <fullName evidence="1">FAS1-like dehydratase domain-containing protein</fullName>
    </recommendedName>
</protein>
<feature type="domain" description="FAS1-like dehydratase" evidence="1">
    <location>
        <begin position="25"/>
        <end position="159"/>
    </location>
</feature>
<reference evidence="2 3" key="1">
    <citation type="journal article" date="2014" name="Int. J. Syst. Evol. Microbiol.">
        <title>Complete genome sequence of Corynebacterium casei LMG S-19264T (=DSM 44701T), isolated from a smear-ripened cheese.</title>
        <authorList>
            <consortium name="US DOE Joint Genome Institute (JGI-PGF)"/>
            <person name="Walter F."/>
            <person name="Albersmeier A."/>
            <person name="Kalinowski J."/>
            <person name="Ruckert C."/>
        </authorList>
    </citation>
    <scope>NUCLEOTIDE SEQUENCE [LARGE SCALE GENOMIC DNA]</scope>
    <source>
        <strain evidence="2 3">CGMCC 1.16330</strain>
    </source>
</reference>
<dbReference type="SUPFAM" id="SSF54637">
    <property type="entry name" value="Thioesterase/thiol ester dehydrase-isomerase"/>
    <property type="match status" value="1"/>
</dbReference>
<dbReference type="InterPro" id="IPR039569">
    <property type="entry name" value="FAS1-like_DH_region"/>
</dbReference>
<organism evidence="2 3">
    <name type="scientific">Caldovatus sediminis</name>
    <dbReference type="NCBI Taxonomy" id="2041189"/>
    <lineage>
        <taxon>Bacteria</taxon>
        <taxon>Pseudomonadati</taxon>
        <taxon>Pseudomonadota</taxon>
        <taxon>Alphaproteobacteria</taxon>
        <taxon>Acetobacterales</taxon>
        <taxon>Roseomonadaceae</taxon>
        <taxon>Caldovatus</taxon>
    </lineage>
</organism>
<keyword evidence="3" id="KW-1185">Reference proteome</keyword>
<dbReference type="Gene3D" id="3.10.129.10">
    <property type="entry name" value="Hotdog Thioesterase"/>
    <property type="match status" value="1"/>
</dbReference>
<sequence>MAVNHITDAVRALIGLRSDWIEACHPVEASEVRRFFQALMDPNPRYWDAASPAAARYGGPVAPPGFAVHAFRRPPDEIEDPLGADGDPEFDGTSRLVRRGLPRVPVPLRGVLNGGYEYEFFSYPRLGERILCRSAYRDITQREGRSGPMVLIVVEDEYATGGEFRPLLKSVSTLITR</sequence>
<comment type="caution">
    <text evidence="2">The sequence shown here is derived from an EMBL/GenBank/DDBJ whole genome shotgun (WGS) entry which is preliminary data.</text>
</comment>
<evidence type="ECO:0000313" key="2">
    <source>
        <dbReference type="EMBL" id="GGG44160.1"/>
    </source>
</evidence>
<dbReference type="Proteomes" id="UP000597507">
    <property type="component" value="Unassembled WGS sequence"/>
</dbReference>
<evidence type="ECO:0000259" key="1">
    <source>
        <dbReference type="Pfam" id="PF13452"/>
    </source>
</evidence>
<dbReference type="EMBL" id="BMKS01000012">
    <property type="protein sequence ID" value="GGG44160.1"/>
    <property type="molecule type" value="Genomic_DNA"/>
</dbReference>
<dbReference type="Pfam" id="PF13452">
    <property type="entry name" value="FAS1_DH_region"/>
    <property type="match status" value="1"/>
</dbReference>